<dbReference type="GO" id="GO:0005634">
    <property type="term" value="C:nucleus"/>
    <property type="evidence" value="ECO:0007669"/>
    <property type="project" value="TreeGrafter"/>
</dbReference>
<dbReference type="Pfam" id="PF00176">
    <property type="entry name" value="SNF2-rel_dom"/>
    <property type="match status" value="1"/>
</dbReference>
<reference evidence="7" key="1">
    <citation type="submission" date="2020-11" db="EMBL/GenBank/DDBJ databases">
        <authorList>
            <consortium name="DOE Joint Genome Institute"/>
            <person name="Ahrendt S."/>
            <person name="Riley R."/>
            <person name="Andreopoulos W."/>
            <person name="Labutti K."/>
            <person name="Pangilinan J."/>
            <person name="Ruiz-Duenas F.J."/>
            <person name="Barrasa J.M."/>
            <person name="Sanchez-Garcia M."/>
            <person name="Camarero S."/>
            <person name="Miyauchi S."/>
            <person name="Serrano A."/>
            <person name="Linde D."/>
            <person name="Babiker R."/>
            <person name="Drula E."/>
            <person name="Ayuso-Fernandez I."/>
            <person name="Pacheco R."/>
            <person name="Padilla G."/>
            <person name="Ferreira P."/>
            <person name="Barriuso J."/>
            <person name="Kellner H."/>
            <person name="Castanera R."/>
            <person name="Alfaro M."/>
            <person name="Ramirez L."/>
            <person name="Pisabarro A.G."/>
            <person name="Kuo A."/>
            <person name="Tritt A."/>
            <person name="Lipzen A."/>
            <person name="He G."/>
            <person name="Yan M."/>
            <person name="Ng V."/>
            <person name="Cullen D."/>
            <person name="Martin F."/>
            <person name="Rosso M.-N."/>
            <person name="Henrissat B."/>
            <person name="Hibbett D."/>
            <person name="Martinez A.T."/>
            <person name="Grigoriev I.V."/>
        </authorList>
    </citation>
    <scope>NUCLEOTIDE SEQUENCE</scope>
    <source>
        <strain evidence="7">MF-IS2</strain>
    </source>
</reference>
<dbReference type="Pfam" id="PF00271">
    <property type="entry name" value="Helicase_C"/>
    <property type="match status" value="1"/>
</dbReference>
<evidence type="ECO:0000256" key="1">
    <source>
        <dbReference type="ARBA" id="ARBA00022741"/>
    </source>
</evidence>
<keyword evidence="2" id="KW-0378">Hydrolase</keyword>
<organism evidence="7 8">
    <name type="scientific">Macrolepiota fuliginosa MF-IS2</name>
    <dbReference type="NCBI Taxonomy" id="1400762"/>
    <lineage>
        <taxon>Eukaryota</taxon>
        <taxon>Fungi</taxon>
        <taxon>Dikarya</taxon>
        <taxon>Basidiomycota</taxon>
        <taxon>Agaricomycotina</taxon>
        <taxon>Agaricomycetes</taxon>
        <taxon>Agaricomycetidae</taxon>
        <taxon>Agaricales</taxon>
        <taxon>Agaricineae</taxon>
        <taxon>Agaricaceae</taxon>
        <taxon>Macrolepiota</taxon>
    </lineage>
</organism>
<name>A0A9P5XMW1_9AGAR</name>
<sequence length="650" mass="73713">MTIGETEKALRELISGNMNDEEEVEIDAEDKFVEGFKDGIKLLDHQVVGRNWMEGRECVEEKRYGGILADDMGLGKTIQTLARIVDNPAAKEDKDDGWSASTLVICPLALVGQWADEIKKMTKLTVLKHQGTSRTTDPLVLRRHNVVVTTYDTVKSEYAAFVPEAKNEGKSKSKKSQVDSDSSEAEHFGRNVRKSGASGSKKVKNALFQIKWFRIVLDEAHNIKNHNTKGAIACCELKGHFKWCLTGTPLQNNVIELYSLLKFLHIRPWHQYDIFNRDLAQPIKSGRGAGTAMKRLQVILKQIMLRRRKDDVLNGKKLIDLPKRTVEIISCPFDASERAFYDSLETKMDDVLEKLMNQEKGNKYISVLLLLLRLRQACNHPLLVSKDYKKDLEAVESHASKKDSEADADDLVAAFGQMGVTRKCQMCTMELNSRNAGEGKWSGHCVTCIPLAEKAERAELERPTSAKIRMILKLLRDIDERSDNEEKTIIFSQFTSMLDLIMPFLKEKGIRFVRYDGSMTPVDREAALAKIRDSVDVRVILISFKAGSTGLNLTACNNVVLVDLWWNPALEDQAFDRAHRFGQKRDVNIFKLKIDNTVEERILLLQDKKRALAQAALSGDKLKNMKLGMDDLLALFRPNRRDESDDEQDW</sequence>
<keyword evidence="8" id="KW-1185">Reference proteome</keyword>
<dbReference type="CDD" id="cd18008">
    <property type="entry name" value="DEXDc_SHPRH-like"/>
    <property type="match status" value="1"/>
</dbReference>
<dbReference type="InterPro" id="IPR000330">
    <property type="entry name" value="SNF2_N"/>
</dbReference>
<feature type="domain" description="Helicase C-terminal" evidence="6">
    <location>
        <begin position="470"/>
        <end position="633"/>
    </location>
</feature>
<evidence type="ECO:0000256" key="4">
    <source>
        <dbReference type="SAM" id="MobiDB-lite"/>
    </source>
</evidence>
<dbReference type="InterPro" id="IPR049730">
    <property type="entry name" value="SNF2/RAD54-like_C"/>
</dbReference>
<dbReference type="SMART" id="SM00490">
    <property type="entry name" value="HELICc"/>
    <property type="match status" value="1"/>
</dbReference>
<gene>
    <name evidence="7" type="ORF">P691DRAFT_658741</name>
</gene>
<dbReference type="Proteomes" id="UP000807342">
    <property type="component" value="Unassembled WGS sequence"/>
</dbReference>
<dbReference type="GO" id="GO:0005524">
    <property type="term" value="F:ATP binding"/>
    <property type="evidence" value="ECO:0007669"/>
    <property type="project" value="UniProtKB-KW"/>
</dbReference>
<feature type="region of interest" description="Disordered" evidence="4">
    <location>
        <begin position="165"/>
        <end position="197"/>
    </location>
</feature>
<feature type="domain" description="Helicase ATP-binding" evidence="5">
    <location>
        <begin position="57"/>
        <end position="267"/>
    </location>
</feature>
<evidence type="ECO:0000313" key="7">
    <source>
        <dbReference type="EMBL" id="KAF9453312.1"/>
    </source>
</evidence>
<dbReference type="GO" id="GO:0016787">
    <property type="term" value="F:hydrolase activity"/>
    <property type="evidence" value="ECO:0007669"/>
    <property type="project" value="UniProtKB-KW"/>
</dbReference>
<dbReference type="PANTHER" id="PTHR45626:SF14">
    <property type="entry name" value="ATP-DEPENDENT DNA HELICASE (EUROFUNG)"/>
    <property type="match status" value="1"/>
</dbReference>
<dbReference type="Gene3D" id="3.40.50.10810">
    <property type="entry name" value="Tandem AAA-ATPase domain"/>
    <property type="match status" value="1"/>
</dbReference>
<dbReference type="PROSITE" id="PS51192">
    <property type="entry name" value="HELICASE_ATP_BIND_1"/>
    <property type="match status" value="1"/>
</dbReference>
<accession>A0A9P5XMW1</accession>
<dbReference type="InterPro" id="IPR027417">
    <property type="entry name" value="P-loop_NTPase"/>
</dbReference>
<dbReference type="SMART" id="SM00487">
    <property type="entry name" value="DEXDc"/>
    <property type="match status" value="1"/>
</dbReference>
<evidence type="ECO:0000256" key="2">
    <source>
        <dbReference type="ARBA" id="ARBA00022801"/>
    </source>
</evidence>
<dbReference type="InterPro" id="IPR014001">
    <property type="entry name" value="Helicase_ATP-bd"/>
</dbReference>
<comment type="caution">
    <text evidence="7">The sequence shown here is derived from an EMBL/GenBank/DDBJ whole genome shotgun (WGS) entry which is preliminary data.</text>
</comment>
<dbReference type="GO" id="GO:0006281">
    <property type="term" value="P:DNA repair"/>
    <property type="evidence" value="ECO:0007669"/>
    <property type="project" value="TreeGrafter"/>
</dbReference>
<dbReference type="InterPro" id="IPR038718">
    <property type="entry name" value="SNF2-like_sf"/>
</dbReference>
<evidence type="ECO:0000256" key="3">
    <source>
        <dbReference type="ARBA" id="ARBA00022840"/>
    </source>
</evidence>
<dbReference type="EMBL" id="MU151062">
    <property type="protein sequence ID" value="KAF9453312.1"/>
    <property type="molecule type" value="Genomic_DNA"/>
</dbReference>
<dbReference type="GO" id="GO:0008094">
    <property type="term" value="F:ATP-dependent activity, acting on DNA"/>
    <property type="evidence" value="ECO:0007669"/>
    <property type="project" value="TreeGrafter"/>
</dbReference>
<dbReference type="AlphaFoldDB" id="A0A9P5XMW1"/>
<dbReference type="PROSITE" id="PS51194">
    <property type="entry name" value="HELICASE_CTER"/>
    <property type="match status" value="1"/>
</dbReference>
<protein>
    <submittedName>
        <fullName evidence="7">Uncharacterized protein</fullName>
    </submittedName>
</protein>
<dbReference type="InterPro" id="IPR001650">
    <property type="entry name" value="Helicase_C-like"/>
</dbReference>
<evidence type="ECO:0000259" key="5">
    <source>
        <dbReference type="PROSITE" id="PS51192"/>
    </source>
</evidence>
<dbReference type="SUPFAM" id="SSF52540">
    <property type="entry name" value="P-loop containing nucleoside triphosphate hydrolases"/>
    <property type="match status" value="2"/>
</dbReference>
<evidence type="ECO:0000259" key="6">
    <source>
        <dbReference type="PROSITE" id="PS51194"/>
    </source>
</evidence>
<dbReference type="CDD" id="cd18793">
    <property type="entry name" value="SF2_C_SNF"/>
    <property type="match status" value="1"/>
</dbReference>
<evidence type="ECO:0000313" key="8">
    <source>
        <dbReference type="Proteomes" id="UP000807342"/>
    </source>
</evidence>
<dbReference type="InterPro" id="IPR050628">
    <property type="entry name" value="SNF2_RAD54_helicase_TF"/>
</dbReference>
<dbReference type="OrthoDB" id="423559at2759"/>
<keyword evidence="3" id="KW-0067">ATP-binding</keyword>
<keyword evidence="1" id="KW-0547">Nucleotide-binding</keyword>
<dbReference type="Gene3D" id="3.40.50.300">
    <property type="entry name" value="P-loop containing nucleotide triphosphate hydrolases"/>
    <property type="match status" value="1"/>
</dbReference>
<dbReference type="PANTHER" id="PTHR45626">
    <property type="entry name" value="TRANSCRIPTION TERMINATION FACTOR 2-RELATED"/>
    <property type="match status" value="1"/>
</dbReference>
<proteinExistence type="predicted"/>